<dbReference type="Pfam" id="PF17851">
    <property type="entry name" value="GH43_C2"/>
    <property type="match status" value="1"/>
</dbReference>
<dbReference type="InterPro" id="IPR051795">
    <property type="entry name" value="Glycosyl_Hydrlase_43"/>
</dbReference>
<dbReference type="InterPro" id="IPR023296">
    <property type="entry name" value="Glyco_hydro_beta-prop_sf"/>
</dbReference>
<dbReference type="PANTHER" id="PTHR42812">
    <property type="entry name" value="BETA-XYLOSIDASE"/>
    <property type="match status" value="1"/>
</dbReference>
<reference evidence="5 6" key="1">
    <citation type="submission" date="2020-08" db="EMBL/GenBank/DDBJ databases">
        <title>Genome public.</title>
        <authorList>
            <person name="Liu C."/>
            <person name="Sun Q."/>
        </authorList>
    </citation>
    <scope>NUCLEOTIDE SEQUENCE [LARGE SCALE GENOMIC DNA]</scope>
    <source>
        <strain evidence="5 6">M27</strain>
    </source>
</reference>
<keyword evidence="6" id="KW-1185">Reference proteome</keyword>
<dbReference type="Proteomes" id="UP000600600">
    <property type="component" value="Unassembled WGS sequence"/>
</dbReference>
<dbReference type="CDD" id="cd09001">
    <property type="entry name" value="GH43_FsAxh1-like"/>
    <property type="match status" value="1"/>
</dbReference>
<sequence>MRGANIPCQFRVRDGGHTWEYWHSALYTCLPFVSRQYNSSSFVKSQSECSMLDEQRQNGYWGDQGDGTYRNPIIAADFSDPDPIRVGNDYYMVTSTFETSPGVTVLHSKDLVNWKIIGGVFEELDRIDPAFSAKYMKRYNGGVYAPAIRYRNGLFYVYVNLYTDGMFYATAKDPAGKWTVHTLKDKYGNPLRMEGWTDPCPFWDKDGKAYLVSSNPGKNWFGYLFEMTPDGSQLLDADVEHMKQRGIVYEYPLGGTLYSRNSSTEGNKIYYRNGYYYIIHIEFLDGGNGAGTYVYRSKNLYGIKENGMPGKPGDMGTYEMRRFDLRNTGTYRQEIPGQGGLVDTPDGRWFWIAQFNRYGSDGRTPCLLPVTWIDDWPIVGDSIQGDYGKMSWRRLKPINSKEIVLPHGSDDFSSSDLNERWAWNHQPDDNRWSLKERSGFLRLRATSTVDGTDSFFKAANTIEQRYMSSDSVVITVKFDLSGMSYGQKAGLAHFNGGTNYAMCGVKYTESGIQLIHENDGKAITGTILSPGQNLLYIRSVSGFEERNDNKQYTSETQRFLYSVDGKVFVPFGGTYQMRTANFRGDMVGICTYNNQNDKGYIDIDYFEYYVKNRIDSL</sequence>
<evidence type="ECO:0000256" key="2">
    <source>
        <dbReference type="ARBA" id="ARBA00022801"/>
    </source>
</evidence>
<evidence type="ECO:0000313" key="6">
    <source>
        <dbReference type="Proteomes" id="UP000600600"/>
    </source>
</evidence>
<evidence type="ECO:0000313" key="5">
    <source>
        <dbReference type="EMBL" id="MBC5605199.1"/>
    </source>
</evidence>
<comment type="caution">
    <text evidence="5">The sequence shown here is derived from an EMBL/GenBank/DDBJ whole genome shotgun (WGS) entry which is preliminary data.</text>
</comment>
<name>A0ABR7CBK7_9BACE</name>
<evidence type="ECO:0000259" key="4">
    <source>
        <dbReference type="Pfam" id="PF17851"/>
    </source>
</evidence>
<keyword evidence="2 5" id="KW-0378">Hydrolase</keyword>
<comment type="similarity">
    <text evidence="1">Belongs to the glycosyl hydrolase 43 family.</text>
</comment>
<dbReference type="EMBL" id="JACOOE010000005">
    <property type="protein sequence ID" value="MBC5605199.1"/>
    <property type="molecule type" value="Genomic_DNA"/>
</dbReference>
<dbReference type="InterPro" id="IPR006710">
    <property type="entry name" value="Glyco_hydro_43"/>
</dbReference>
<dbReference type="SUPFAM" id="SSF75005">
    <property type="entry name" value="Arabinanase/levansucrase/invertase"/>
    <property type="match status" value="1"/>
</dbReference>
<evidence type="ECO:0000256" key="1">
    <source>
        <dbReference type="ARBA" id="ARBA00009865"/>
    </source>
</evidence>
<dbReference type="Gene3D" id="2.60.120.200">
    <property type="match status" value="1"/>
</dbReference>
<dbReference type="SUPFAM" id="SSF49899">
    <property type="entry name" value="Concanavalin A-like lectins/glucanases"/>
    <property type="match status" value="1"/>
</dbReference>
<feature type="domain" description="Beta-xylosidase C-terminal Concanavalin A-like" evidence="4">
    <location>
        <begin position="409"/>
        <end position="608"/>
    </location>
</feature>
<dbReference type="InterPro" id="IPR041542">
    <property type="entry name" value="GH43_C2"/>
</dbReference>
<dbReference type="Gene3D" id="2.115.10.20">
    <property type="entry name" value="Glycosyl hydrolase domain, family 43"/>
    <property type="match status" value="1"/>
</dbReference>
<organism evidence="5 6">
    <name type="scientific">Bacteroides difficilis</name>
    <dbReference type="NCBI Taxonomy" id="2763021"/>
    <lineage>
        <taxon>Bacteria</taxon>
        <taxon>Pseudomonadati</taxon>
        <taxon>Bacteroidota</taxon>
        <taxon>Bacteroidia</taxon>
        <taxon>Bacteroidales</taxon>
        <taxon>Bacteroidaceae</taxon>
        <taxon>Bacteroides</taxon>
    </lineage>
</organism>
<dbReference type="Pfam" id="PF04616">
    <property type="entry name" value="Glyco_hydro_43"/>
    <property type="match status" value="1"/>
</dbReference>
<protein>
    <submittedName>
        <fullName evidence="5">Glycoside hydrolase 43 family protein</fullName>
    </submittedName>
</protein>
<keyword evidence="3" id="KW-0326">Glycosidase</keyword>
<evidence type="ECO:0000256" key="3">
    <source>
        <dbReference type="ARBA" id="ARBA00023295"/>
    </source>
</evidence>
<dbReference type="PANTHER" id="PTHR42812:SF12">
    <property type="entry name" value="BETA-XYLOSIDASE-RELATED"/>
    <property type="match status" value="1"/>
</dbReference>
<proteinExistence type="inferred from homology"/>
<accession>A0ABR7CBK7</accession>
<dbReference type="GO" id="GO:0016787">
    <property type="term" value="F:hydrolase activity"/>
    <property type="evidence" value="ECO:0007669"/>
    <property type="project" value="UniProtKB-KW"/>
</dbReference>
<gene>
    <name evidence="5" type="ORF">H8S67_11030</name>
</gene>
<dbReference type="InterPro" id="IPR013320">
    <property type="entry name" value="ConA-like_dom_sf"/>
</dbReference>